<dbReference type="Gene3D" id="3.30.420.40">
    <property type="match status" value="2"/>
</dbReference>
<dbReference type="PANTHER" id="PTHR18964">
    <property type="entry name" value="ROK (REPRESSOR, ORF, KINASE) FAMILY"/>
    <property type="match status" value="1"/>
</dbReference>
<evidence type="ECO:0000313" key="1">
    <source>
        <dbReference type="EMBL" id="RHF70904.1"/>
    </source>
</evidence>
<dbReference type="InterPro" id="IPR000600">
    <property type="entry name" value="ROK"/>
</dbReference>
<gene>
    <name evidence="1" type="ORF">DW663_09645</name>
</gene>
<dbReference type="CDD" id="cd24152">
    <property type="entry name" value="ASKHA_NBD_ROK-like"/>
    <property type="match status" value="1"/>
</dbReference>
<comment type="caution">
    <text evidence="1">The sequence shown here is derived from an EMBL/GenBank/DDBJ whole genome shotgun (WGS) entry which is preliminary data.</text>
</comment>
<accession>A0A414PQU7</accession>
<dbReference type="SUPFAM" id="SSF53067">
    <property type="entry name" value="Actin-like ATPase domain"/>
    <property type="match status" value="1"/>
</dbReference>
<evidence type="ECO:0000313" key="2">
    <source>
        <dbReference type="Proteomes" id="UP000284676"/>
    </source>
</evidence>
<dbReference type="RefSeq" id="WP_005883310.1">
    <property type="nucleotide sequence ID" value="NZ_CABMMQ010000001.1"/>
</dbReference>
<dbReference type="EMBL" id="QRHL01000020">
    <property type="protein sequence ID" value="RHF70904.1"/>
    <property type="molecule type" value="Genomic_DNA"/>
</dbReference>
<proteinExistence type="predicted"/>
<dbReference type="PANTHER" id="PTHR18964:SF165">
    <property type="entry name" value="BETA-GLUCOSIDE KINASE"/>
    <property type="match status" value="1"/>
</dbReference>
<name>A0A414PQU7_FUSMR</name>
<dbReference type="Pfam" id="PF00480">
    <property type="entry name" value="ROK"/>
    <property type="match status" value="1"/>
</dbReference>
<dbReference type="Proteomes" id="UP000284676">
    <property type="component" value="Unassembled WGS sequence"/>
</dbReference>
<dbReference type="InterPro" id="IPR043129">
    <property type="entry name" value="ATPase_NBD"/>
</dbReference>
<dbReference type="AlphaFoldDB" id="A0A414PQU7"/>
<sequence length="301" mass="33886">MYLSFDVGGTKTKYSLINERGEILKSGSIDTQDNKDTIFKRVKEVVEKFQNEGDKIDGLAFSMPGVIDVKRGHMITGGALYDLYDFPFKSELEKYIGIPVELENDVNCVALAEKWLGNAKECENFLCLTVGTGVGGAIYIDGKMVRGRGFAAGEFGFMITDRRENYEEASLSMSGSVRGGLIKAYAKKKNMNWEELRGEEIFEFSKNGDKIATEVIEEFYTSLAYSIYNLAVSLNPEKILIGGEITKREDFIEIIEKKVETIKKDVCPLEMPKLERCKFLNDSGKIGAVYHFILSEKERKN</sequence>
<dbReference type="GeneID" id="62762637"/>
<reference evidence="1 2" key="1">
    <citation type="submission" date="2018-08" db="EMBL/GenBank/DDBJ databases">
        <title>A genome reference for cultivated species of the human gut microbiota.</title>
        <authorList>
            <person name="Zou Y."/>
            <person name="Xue W."/>
            <person name="Luo G."/>
        </authorList>
    </citation>
    <scope>NUCLEOTIDE SEQUENCE [LARGE SCALE GENOMIC DNA]</scope>
    <source>
        <strain evidence="1 2">AM25-1</strain>
    </source>
</reference>
<organism evidence="1 2">
    <name type="scientific">Fusobacterium mortiferum</name>
    <dbReference type="NCBI Taxonomy" id="850"/>
    <lineage>
        <taxon>Bacteria</taxon>
        <taxon>Fusobacteriati</taxon>
        <taxon>Fusobacteriota</taxon>
        <taxon>Fusobacteriia</taxon>
        <taxon>Fusobacteriales</taxon>
        <taxon>Fusobacteriaceae</taxon>
        <taxon>Fusobacterium</taxon>
    </lineage>
</organism>
<protein>
    <submittedName>
        <fullName evidence="1">ROK family protein</fullName>
    </submittedName>
</protein>